<dbReference type="RefSeq" id="WP_233339427.1">
    <property type="nucleotide sequence ID" value="NZ_JAJTVO010000018.1"/>
</dbReference>
<dbReference type="InterPro" id="IPR029044">
    <property type="entry name" value="Nucleotide-diphossugar_trans"/>
</dbReference>
<protein>
    <submittedName>
        <fullName evidence="2">Glycosyltransferase</fullName>
    </submittedName>
</protein>
<accession>A0AAW4YGH0</accession>
<organism evidence="2 3">
    <name type="scientific">Segatella copri</name>
    <dbReference type="NCBI Taxonomy" id="165179"/>
    <lineage>
        <taxon>Bacteria</taxon>
        <taxon>Pseudomonadati</taxon>
        <taxon>Bacteroidota</taxon>
        <taxon>Bacteroidia</taxon>
        <taxon>Bacteroidales</taxon>
        <taxon>Prevotellaceae</taxon>
        <taxon>Segatella</taxon>
    </lineage>
</organism>
<dbReference type="PANTHER" id="PTHR22916">
    <property type="entry name" value="GLYCOSYLTRANSFERASE"/>
    <property type="match status" value="1"/>
</dbReference>
<dbReference type="AlphaFoldDB" id="A0AAW4YGH0"/>
<dbReference type="Pfam" id="PF00535">
    <property type="entry name" value="Glycos_transf_2"/>
    <property type="match status" value="1"/>
</dbReference>
<proteinExistence type="predicted"/>
<evidence type="ECO:0000259" key="1">
    <source>
        <dbReference type="Pfam" id="PF00535"/>
    </source>
</evidence>
<evidence type="ECO:0000313" key="3">
    <source>
        <dbReference type="Proteomes" id="UP001200307"/>
    </source>
</evidence>
<dbReference type="CDD" id="cd00761">
    <property type="entry name" value="Glyco_tranf_GTA_type"/>
    <property type="match status" value="1"/>
</dbReference>
<dbReference type="EMBL" id="JAJTVO010000018">
    <property type="protein sequence ID" value="MCE4122707.1"/>
    <property type="molecule type" value="Genomic_DNA"/>
</dbReference>
<dbReference type="Proteomes" id="UP001200307">
    <property type="component" value="Unassembled WGS sequence"/>
</dbReference>
<dbReference type="SUPFAM" id="SSF53448">
    <property type="entry name" value="Nucleotide-diphospho-sugar transferases"/>
    <property type="match status" value="1"/>
</dbReference>
<feature type="domain" description="Glycosyltransferase 2-like" evidence="1">
    <location>
        <begin position="6"/>
        <end position="167"/>
    </location>
</feature>
<dbReference type="PANTHER" id="PTHR22916:SF3">
    <property type="entry name" value="UDP-GLCNAC:BETAGAL BETA-1,3-N-ACETYLGLUCOSAMINYLTRANSFERASE-LIKE PROTEIN 1"/>
    <property type="match status" value="1"/>
</dbReference>
<dbReference type="GO" id="GO:0016758">
    <property type="term" value="F:hexosyltransferase activity"/>
    <property type="evidence" value="ECO:0007669"/>
    <property type="project" value="UniProtKB-ARBA"/>
</dbReference>
<evidence type="ECO:0000313" key="2">
    <source>
        <dbReference type="EMBL" id="MCE4122707.1"/>
    </source>
</evidence>
<name>A0AAW4YGH0_9BACT</name>
<reference evidence="2" key="1">
    <citation type="submission" date="2021-12" db="EMBL/GenBank/DDBJ databases">
        <authorList>
            <person name="Lv X."/>
        </authorList>
    </citation>
    <scope>NUCLEOTIDE SEQUENCE</scope>
    <source>
        <strain evidence="2">HF2106</strain>
    </source>
</reference>
<dbReference type="Gene3D" id="3.90.550.10">
    <property type="entry name" value="Spore Coat Polysaccharide Biosynthesis Protein SpsA, Chain A"/>
    <property type="match status" value="1"/>
</dbReference>
<gene>
    <name evidence="2" type="ORF">LYY06_10595</name>
</gene>
<comment type="caution">
    <text evidence="2">The sequence shown here is derived from an EMBL/GenBank/DDBJ whole genome shotgun (WGS) entry which is preliminary data.</text>
</comment>
<dbReference type="InterPro" id="IPR001173">
    <property type="entry name" value="Glyco_trans_2-like"/>
</dbReference>
<sequence length="345" mass="40670">MKKILTIVIPTYNMQDYLRRCLDSLIVPEEQMQLLEVLVVNDGSKDNSSAIAHEYQDKYPDTFRVIDKENGNYGSCVNRGLKEATGKYIKILDADDWFDNEQFSLFVEKLKKYDCDLILSPFVKVNEKLKSVQKITIPLQKGIILSARELSRLPNVEMHAITYRVELLRSMCYVQTEGISYTDTEWDVLPLQNVGNFVVLEEFVYEYLIGREGQTINLSSVIKGQKQLEQILTRIISEYTKSKYIEVDNFVKNKVVKTIDYLYHIILIYGKENDIEILKSFDDFLKHSCYYELSDKLLLDNRIPWQYIHWWRTHSYKRLEGQSFMYLYKLLKSYRKIKFLGNKAG</sequence>